<reference evidence="1 2" key="1">
    <citation type="submission" date="2018-10" db="EMBL/GenBank/DDBJ databases">
        <title>Propagation and draft genome sequences of three atypical Erhlichia ruminantium isolates.</title>
        <authorList>
            <person name="Liebenberg J."/>
            <person name="Steyn H."/>
            <person name="Josemans A."/>
            <person name="Zweygarth E."/>
        </authorList>
    </citation>
    <scope>NUCLEOTIDE SEQUENCE [LARGE SCALE GENOMIC DNA]</scope>
    <source>
        <strain evidence="1 2">Omatjenne</strain>
    </source>
</reference>
<name>A0AAE6QB75_EHRRU</name>
<dbReference type="AlphaFoldDB" id="A0AAE6QB75"/>
<gene>
    <name evidence="1" type="ORF">EDL80_03235</name>
</gene>
<evidence type="ECO:0000313" key="1">
    <source>
        <dbReference type="EMBL" id="QGR03563.1"/>
    </source>
</evidence>
<proteinExistence type="predicted"/>
<keyword evidence="2" id="KW-1185">Reference proteome</keyword>
<protein>
    <submittedName>
        <fullName evidence="1">Uncharacterized protein</fullName>
    </submittedName>
</protein>
<accession>A0AAE6QB75</accession>
<sequence length="98" mass="11317">MAKNIIRIAEKTTNQQLLCTENTKYHVTYIPQISALNDKNIIRIAEKITNQQLLCTENTKYHVTYILQISALNGKNIIRIVEKQLISNLFAFKILNIT</sequence>
<dbReference type="RefSeq" id="WP_158406750.1">
    <property type="nucleotide sequence ID" value="NZ_CP033454.1"/>
</dbReference>
<organism evidence="1 2">
    <name type="scientific">Ehrlichia ruminantium</name>
    <name type="common">heartwater rickettsia</name>
    <name type="synonym">Cowdria ruminantium</name>
    <dbReference type="NCBI Taxonomy" id="779"/>
    <lineage>
        <taxon>Bacteria</taxon>
        <taxon>Pseudomonadati</taxon>
        <taxon>Pseudomonadota</taxon>
        <taxon>Alphaproteobacteria</taxon>
        <taxon>Rickettsiales</taxon>
        <taxon>Anaplasmataceae</taxon>
        <taxon>Ehrlichia</taxon>
    </lineage>
</organism>
<dbReference type="Proteomes" id="UP000422822">
    <property type="component" value="Chromosome"/>
</dbReference>
<evidence type="ECO:0000313" key="2">
    <source>
        <dbReference type="Proteomes" id="UP000422822"/>
    </source>
</evidence>
<dbReference type="EMBL" id="CP033455">
    <property type="protein sequence ID" value="QGR03563.1"/>
    <property type="molecule type" value="Genomic_DNA"/>
</dbReference>